<evidence type="ECO:0000313" key="2">
    <source>
        <dbReference type="EMBL" id="KAK8844169.1"/>
    </source>
</evidence>
<organism evidence="2 3">
    <name type="scientific">Kwoniella newhampshirensis</name>
    <dbReference type="NCBI Taxonomy" id="1651941"/>
    <lineage>
        <taxon>Eukaryota</taxon>
        <taxon>Fungi</taxon>
        <taxon>Dikarya</taxon>
        <taxon>Basidiomycota</taxon>
        <taxon>Agaricomycotina</taxon>
        <taxon>Tremellomycetes</taxon>
        <taxon>Tremellales</taxon>
        <taxon>Cryptococcaceae</taxon>
        <taxon>Kwoniella</taxon>
    </lineage>
</organism>
<dbReference type="RefSeq" id="XP_066799733.1">
    <property type="nucleotide sequence ID" value="XM_066950041.1"/>
</dbReference>
<comment type="caution">
    <text evidence="2">The sequence shown here is derived from an EMBL/GenBank/DDBJ whole genome shotgun (WGS) entry which is preliminary data.</text>
</comment>
<evidence type="ECO:0008006" key="4">
    <source>
        <dbReference type="Google" id="ProtNLM"/>
    </source>
</evidence>
<protein>
    <recommendedName>
        <fullName evidence="4">Early meiotic induction protein 1</fullName>
    </recommendedName>
</protein>
<feature type="compositionally biased region" description="Low complexity" evidence="1">
    <location>
        <begin position="7"/>
        <end position="26"/>
    </location>
</feature>
<dbReference type="PANTHER" id="PTHR28052:SF1">
    <property type="entry name" value="UPF0545 PROTEIN C22ORF39"/>
    <property type="match status" value="1"/>
</dbReference>
<dbReference type="Proteomes" id="UP001388673">
    <property type="component" value="Unassembled WGS sequence"/>
</dbReference>
<dbReference type="KEGG" id="kne:92184221"/>
<dbReference type="GeneID" id="92184221"/>
<feature type="region of interest" description="Disordered" evidence="1">
    <location>
        <begin position="1"/>
        <end position="36"/>
    </location>
</feature>
<dbReference type="EMBL" id="JBCAWK010000014">
    <property type="protein sequence ID" value="KAK8844169.1"/>
    <property type="molecule type" value="Genomic_DNA"/>
</dbReference>
<gene>
    <name evidence="2" type="ORF">IAR55_006963</name>
</gene>
<dbReference type="InterPro" id="IPR021475">
    <property type="entry name" value="Pants/Emi1-like"/>
</dbReference>
<proteinExistence type="predicted"/>
<dbReference type="PANTHER" id="PTHR28052">
    <property type="entry name" value="UPF0545 PROTEIN C22ORF39"/>
    <property type="match status" value="1"/>
</dbReference>
<reference evidence="2 3" key="1">
    <citation type="journal article" date="2024" name="bioRxiv">
        <title>Comparative genomics of Cryptococcus and Kwoniella reveals pathogenesis evolution and contrasting karyotype dynamics via intercentromeric recombination or chromosome fusion.</title>
        <authorList>
            <person name="Coelho M.A."/>
            <person name="David-Palma M."/>
            <person name="Shea T."/>
            <person name="Bowers K."/>
            <person name="McGinley-Smith S."/>
            <person name="Mohammad A.W."/>
            <person name="Gnirke A."/>
            <person name="Yurkov A.M."/>
            <person name="Nowrousian M."/>
            <person name="Sun S."/>
            <person name="Cuomo C.A."/>
            <person name="Heitman J."/>
        </authorList>
    </citation>
    <scope>NUCLEOTIDE SEQUENCE [LARGE SCALE GENOMIC DNA]</scope>
    <source>
        <strain evidence="2 3">CBS 13917</strain>
    </source>
</reference>
<accession>A0AAW0YU18</accession>
<keyword evidence="3" id="KW-1185">Reference proteome</keyword>
<evidence type="ECO:0000313" key="3">
    <source>
        <dbReference type="Proteomes" id="UP001388673"/>
    </source>
</evidence>
<name>A0AAW0YU18_9TREE</name>
<dbReference type="AlphaFoldDB" id="A0AAW0YU18"/>
<evidence type="ECO:0000256" key="1">
    <source>
        <dbReference type="SAM" id="MobiDB-lite"/>
    </source>
</evidence>
<sequence>MRIPFFGSSSEPSALAGSSSASGSAGIVPPAEVPASPPTVNRFESVLHDEEKYQELQYPTFEDVPGCMRLLDEFLMCYALVPQLRNMYRHGEFRDCTWKFQDFKYCLSMKSETPEARRDLWVKRRADWWARRRVGGSSEDVWDIRSEKLENFPPLAAEDVSSETSTT</sequence>
<dbReference type="Pfam" id="PF11326">
    <property type="entry name" value="PANTS-like"/>
    <property type="match status" value="1"/>
</dbReference>